<dbReference type="PANTHER" id="PTHR30576">
    <property type="entry name" value="COLANIC BIOSYNTHESIS UDP-GLUCOSE LIPID CARRIER TRANSFERASE"/>
    <property type="match status" value="1"/>
</dbReference>
<evidence type="ECO:0000256" key="5">
    <source>
        <dbReference type="ARBA" id="ARBA00022989"/>
    </source>
</evidence>
<dbReference type="AlphaFoldDB" id="A0A4Q1CNU8"/>
<dbReference type="Gene3D" id="3.40.50.720">
    <property type="entry name" value="NAD(P)-binding Rossmann-like Domain"/>
    <property type="match status" value="1"/>
</dbReference>
<evidence type="ECO:0000313" key="10">
    <source>
        <dbReference type="Proteomes" id="UP000290204"/>
    </source>
</evidence>
<comment type="subcellular location">
    <subcellularLocation>
        <location evidence="1">Membrane</location>
        <topology evidence="1">Multi-pass membrane protein</topology>
    </subcellularLocation>
</comment>
<feature type="transmembrane region" description="Helical" evidence="7">
    <location>
        <begin position="286"/>
        <end position="308"/>
    </location>
</feature>
<dbReference type="EMBL" id="SDHW01000001">
    <property type="protein sequence ID" value="RXK62425.1"/>
    <property type="molecule type" value="Genomic_DNA"/>
</dbReference>
<evidence type="ECO:0000259" key="8">
    <source>
        <dbReference type="Pfam" id="PF02397"/>
    </source>
</evidence>
<evidence type="ECO:0000256" key="3">
    <source>
        <dbReference type="ARBA" id="ARBA00022679"/>
    </source>
</evidence>
<evidence type="ECO:0000256" key="1">
    <source>
        <dbReference type="ARBA" id="ARBA00004141"/>
    </source>
</evidence>
<comment type="similarity">
    <text evidence="2">Belongs to the bacterial sugar transferase family.</text>
</comment>
<dbReference type="PANTHER" id="PTHR30576:SF0">
    <property type="entry name" value="UNDECAPRENYL-PHOSPHATE N-ACETYLGALACTOSAMINYL 1-PHOSPHATE TRANSFERASE-RELATED"/>
    <property type="match status" value="1"/>
</dbReference>
<dbReference type="InterPro" id="IPR017475">
    <property type="entry name" value="EPS_sugar_tfrase"/>
</dbReference>
<dbReference type="OrthoDB" id="9808602at2"/>
<dbReference type="Proteomes" id="UP000290204">
    <property type="component" value="Unassembled WGS sequence"/>
</dbReference>
<dbReference type="Pfam" id="PF13727">
    <property type="entry name" value="CoA_binding_3"/>
    <property type="match status" value="1"/>
</dbReference>
<dbReference type="RefSeq" id="WP_129129796.1">
    <property type="nucleotide sequence ID" value="NZ_SDHW01000001.1"/>
</dbReference>
<organism evidence="9 10">
    <name type="scientific">Lacibacter luteus</name>
    <dbReference type="NCBI Taxonomy" id="2508719"/>
    <lineage>
        <taxon>Bacteria</taxon>
        <taxon>Pseudomonadati</taxon>
        <taxon>Bacteroidota</taxon>
        <taxon>Chitinophagia</taxon>
        <taxon>Chitinophagales</taxon>
        <taxon>Chitinophagaceae</taxon>
        <taxon>Lacibacter</taxon>
    </lineage>
</organism>
<keyword evidence="6 7" id="KW-0472">Membrane</keyword>
<keyword evidence="4 7" id="KW-0812">Transmembrane</keyword>
<comment type="caution">
    <text evidence="9">The sequence shown here is derived from an EMBL/GenBank/DDBJ whole genome shotgun (WGS) entry which is preliminary data.</text>
</comment>
<feature type="transmembrane region" description="Helical" evidence="7">
    <location>
        <begin position="9"/>
        <end position="30"/>
    </location>
</feature>
<proteinExistence type="inferred from homology"/>
<keyword evidence="5 7" id="KW-1133">Transmembrane helix</keyword>
<dbReference type="NCBIfam" id="TIGR03025">
    <property type="entry name" value="EPS_sugtrans"/>
    <property type="match status" value="1"/>
</dbReference>
<feature type="transmembrane region" description="Helical" evidence="7">
    <location>
        <begin position="118"/>
        <end position="135"/>
    </location>
</feature>
<evidence type="ECO:0000256" key="7">
    <source>
        <dbReference type="SAM" id="Phobius"/>
    </source>
</evidence>
<keyword evidence="3 9" id="KW-0808">Transferase</keyword>
<dbReference type="InterPro" id="IPR003362">
    <property type="entry name" value="Bact_transf"/>
</dbReference>
<evidence type="ECO:0000256" key="4">
    <source>
        <dbReference type="ARBA" id="ARBA00022692"/>
    </source>
</evidence>
<evidence type="ECO:0000256" key="6">
    <source>
        <dbReference type="ARBA" id="ARBA00023136"/>
    </source>
</evidence>
<dbReference type="Pfam" id="PF02397">
    <property type="entry name" value="Bac_transf"/>
    <property type="match status" value="1"/>
</dbReference>
<name>A0A4Q1CNU8_9BACT</name>
<accession>A0A4Q1CNU8</accession>
<reference evidence="9 10" key="1">
    <citation type="submission" date="2019-01" db="EMBL/GenBank/DDBJ databases">
        <title>Lacibacter sp. strain TTM-7.</title>
        <authorList>
            <person name="Chen W.-M."/>
        </authorList>
    </citation>
    <scope>NUCLEOTIDE SEQUENCE [LARGE SCALE GENOMIC DNA]</scope>
    <source>
        <strain evidence="9 10">TTM-7</strain>
    </source>
</reference>
<feature type="transmembrane region" description="Helical" evidence="7">
    <location>
        <begin position="50"/>
        <end position="71"/>
    </location>
</feature>
<feature type="transmembrane region" description="Helical" evidence="7">
    <location>
        <begin position="83"/>
        <end position="103"/>
    </location>
</feature>
<keyword evidence="10" id="KW-1185">Reference proteome</keyword>
<evidence type="ECO:0000256" key="2">
    <source>
        <dbReference type="ARBA" id="ARBA00006464"/>
    </source>
</evidence>
<evidence type="ECO:0000313" key="9">
    <source>
        <dbReference type="EMBL" id="RXK62425.1"/>
    </source>
</evidence>
<sequence>MKENTRLHISWYVVADWFSATIAWGIFYFLRRVLLGEAPTVFNQPVDNSFFIGILFIPVCWIVLYHLFGAYKNLYSKSRLQELTSTFFCSLLGCLILFFALLLDDRIYTYTYYYKESALLLALHFSITWFFRWLILSSIKRQFLAGKVKINTLIIGAQQSAIKLYKDIRQSNETQGFHFSGFIYPTQHTSNGLSNYLPSLGTIDSLATVVREKNIEQVIIATEEKERPAMETALSVLSELDVSIKLLPNTIDILSGSVRTSNVLGAMLIDLHTGMMSEWQQNIKRLIDVTAALVAITLLLPLYIFVAIRVKLSSPGPVFYSQERIGLKGKPFSIHKFRSMFIDAEKNGPALSSETDKRITAWGKVMRKWRLDELPQLWNILKGEMSLVGPRPERKYYIEQVVAKAPYYRYLLRVKPGLTSWGMVKFGYAENVDEMVERSKYDLIYIENISLALDIKIMIHTIRLIFMGKGR</sequence>
<protein>
    <submittedName>
        <fullName evidence="9">Sugar transferase</fullName>
    </submittedName>
</protein>
<feature type="domain" description="Bacterial sugar transferase" evidence="8">
    <location>
        <begin position="284"/>
        <end position="466"/>
    </location>
</feature>
<dbReference type="GO" id="GO:0016780">
    <property type="term" value="F:phosphotransferase activity, for other substituted phosphate groups"/>
    <property type="evidence" value="ECO:0007669"/>
    <property type="project" value="TreeGrafter"/>
</dbReference>
<gene>
    <name evidence="9" type="ORF">ESA94_05300</name>
</gene>
<dbReference type="GO" id="GO:0016020">
    <property type="term" value="C:membrane"/>
    <property type="evidence" value="ECO:0007669"/>
    <property type="project" value="UniProtKB-SubCell"/>
</dbReference>